<keyword evidence="4" id="KW-1185">Reference proteome</keyword>
<evidence type="ECO:0000259" key="2">
    <source>
        <dbReference type="Pfam" id="PF13598"/>
    </source>
</evidence>
<feature type="chain" id="PRO_5016392400" description="DUF4139 domain-containing protein" evidence="1">
    <location>
        <begin position="18"/>
        <end position="423"/>
    </location>
</feature>
<dbReference type="Proteomes" id="UP000248326">
    <property type="component" value="Unassembled WGS sequence"/>
</dbReference>
<dbReference type="RefSeq" id="WP_110887214.1">
    <property type="nucleotide sequence ID" value="NZ_QJSX01000009.1"/>
</dbReference>
<organism evidence="3 4">
    <name type="scientific">Deinococcus yavapaiensis KR-236</name>
    <dbReference type="NCBI Taxonomy" id="694435"/>
    <lineage>
        <taxon>Bacteria</taxon>
        <taxon>Thermotogati</taxon>
        <taxon>Deinococcota</taxon>
        <taxon>Deinococci</taxon>
        <taxon>Deinococcales</taxon>
        <taxon>Deinococcaceae</taxon>
        <taxon>Deinococcus</taxon>
    </lineage>
</organism>
<reference evidence="3 4" key="1">
    <citation type="submission" date="2018-06" db="EMBL/GenBank/DDBJ databases">
        <title>Genomic Encyclopedia of Type Strains, Phase IV (KMG-IV): sequencing the most valuable type-strain genomes for metagenomic binning, comparative biology and taxonomic classification.</title>
        <authorList>
            <person name="Goeker M."/>
        </authorList>
    </citation>
    <scope>NUCLEOTIDE SEQUENCE [LARGE SCALE GENOMIC DNA]</scope>
    <source>
        <strain evidence="3 4">DSM 18048</strain>
    </source>
</reference>
<evidence type="ECO:0000256" key="1">
    <source>
        <dbReference type="SAM" id="SignalP"/>
    </source>
</evidence>
<keyword evidence="1" id="KW-0732">Signal</keyword>
<dbReference type="AlphaFoldDB" id="A0A318SA18"/>
<comment type="caution">
    <text evidence="3">The sequence shown here is derived from an EMBL/GenBank/DDBJ whole genome shotgun (WGS) entry which is preliminary data.</text>
</comment>
<sequence length="423" mass="46190">MKRLMIAAAMLLSVASAADFRIYPNFAEIRDRVTPQSGVVTVNLPQNATGFLVAGSFDLDGLELLSSTTRLVPSWLKTQEGQRVFVRVGSDGAYEPATLVRADDLLIRDAAGRFRNVGFEQLAFTSEPPRNPMQPSVQYTYRVTGTSGVLSYLTRGVTWSPRYTLRAEASNANLQVLADIRNNTDQDLTVNKGAELFAGQVQLTAGTESFEDGSAAFRVAPTAAPAPAPSVSALGELRGLQRYQLSEGFTLPGQSTLTVPFARPKISFDRFGVLNIPFTTRNADGTLSRGYRLRSDVFLPAGPVLVREEGRVVGQANISDSAANDPIELRLGVDPDLSYTRVVQNVRTVRDANNNVTLQQYRVTLTLENKKDRVVRAEVREFLGGNVTVEGQATRTNDGLEVRVDIPAKGKVMRTYTVTIRNS</sequence>
<feature type="signal peptide" evidence="1">
    <location>
        <begin position="1"/>
        <end position="17"/>
    </location>
</feature>
<gene>
    <name evidence="3" type="ORF">DES52_109103</name>
</gene>
<feature type="domain" description="DUF4139" evidence="2">
    <location>
        <begin position="150"/>
        <end position="381"/>
    </location>
</feature>
<name>A0A318SA18_9DEIO</name>
<proteinExistence type="predicted"/>
<dbReference type="PANTHER" id="PTHR38075">
    <property type="entry name" value="DUF4139 DOMAIN-CONTAINING PROTEIN"/>
    <property type="match status" value="1"/>
</dbReference>
<evidence type="ECO:0000313" key="3">
    <source>
        <dbReference type="EMBL" id="PYE53330.1"/>
    </source>
</evidence>
<protein>
    <recommendedName>
        <fullName evidence="2">DUF4139 domain-containing protein</fullName>
    </recommendedName>
</protein>
<dbReference type="Pfam" id="PF13598">
    <property type="entry name" value="DUF4139"/>
    <property type="match status" value="1"/>
</dbReference>
<dbReference type="PANTHER" id="PTHR38075:SF1">
    <property type="entry name" value="DUF4139 DOMAIN-CONTAINING PROTEIN"/>
    <property type="match status" value="1"/>
</dbReference>
<dbReference type="InterPro" id="IPR037291">
    <property type="entry name" value="DUF4139"/>
</dbReference>
<dbReference type="EMBL" id="QJSX01000009">
    <property type="protein sequence ID" value="PYE53330.1"/>
    <property type="molecule type" value="Genomic_DNA"/>
</dbReference>
<evidence type="ECO:0000313" key="4">
    <source>
        <dbReference type="Proteomes" id="UP000248326"/>
    </source>
</evidence>
<dbReference type="OrthoDB" id="58667at2"/>
<accession>A0A318SA18</accession>